<name>A5FGG9_FLAJ1</name>
<protein>
    <submittedName>
        <fullName evidence="1">Uncharacterized protein</fullName>
    </submittedName>
</protein>
<dbReference type="HOGENOM" id="CLU_1924458_0_0_10"/>
<organism evidence="1 2">
    <name type="scientific">Flavobacterium johnsoniae (strain ATCC 17061 / DSM 2064 / JCM 8514 / BCRC 14874 / CCUG 350202 / NBRC 14942 / NCIMB 11054 / UW101)</name>
    <name type="common">Cytophaga johnsonae</name>
    <dbReference type="NCBI Taxonomy" id="376686"/>
    <lineage>
        <taxon>Bacteria</taxon>
        <taxon>Pseudomonadati</taxon>
        <taxon>Bacteroidota</taxon>
        <taxon>Flavobacteriia</taxon>
        <taxon>Flavobacteriales</taxon>
        <taxon>Flavobacteriaceae</taxon>
        <taxon>Flavobacterium</taxon>
    </lineage>
</organism>
<proteinExistence type="predicted"/>
<dbReference type="Proteomes" id="UP000006694">
    <property type="component" value="Chromosome"/>
</dbReference>
<evidence type="ECO:0000313" key="2">
    <source>
        <dbReference type="Proteomes" id="UP000006694"/>
    </source>
</evidence>
<dbReference type="EMBL" id="CP000685">
    <property type="protein sequence ID" value="ABQ05692.1"/>
    <property type="molecule type" value="Genomic_DNA"/>
</dbReference>
<dbReference type="KEGG" id="fjo:Fjoh_2669"/>
<dbReference type="STRING" id="376686.Fjoh_2669"/>
<evidence type="ECO:0000313" key="1">
    <source>
        <dbReference type="EMBL" id="ABQ05692.1"/>
    </source>
</evidence>
<gene>
    <name evidence="1" type="ordered locus">Fjoh_2669</name>
</gene>
<reference evidence="1 2" key="1">
    <citation type="journal article" date="2009" name="Appl. Environ. Microbiol.">
        <title>Novel features of the polysaccharide-digesting gliding bacterium Flavobacterium johnsoniae as revealed by genome sequence analysis.</title>
        <authorList>
            <person name="McBride M.J."/>
            <person name="Xie G."/>
            <person name="Martens E.C."/>
            <person name="Lapidus A."/>
            <person name="Henrissat B."/>
            <person name="Rhodes R.G."/>
            <person name="Goltsman E."/>
            <person name="Wang W."/>
            <person name="Xu J."/>
            <person name="Hunnicutt D.W."/>
            <person name="Staroscik A.M."/>
            <person name="Hoover T.R."/>
            <person name="Cheng Y.Q."/>
            <person name="Stein J.L."/>
        </authorList>
    </citation>
    <scope>NUCLEOTIDE SEQUENCE [LARGE SCALE GENOMIC DNA]</scope>
    <source>
        <strain evidence="2">ATCC 17061 / DSM 2064 / JCM 8514 / BCRC 14874 / CCUG 350202 / NBRC 14942 / NCIMB 11054 / UW101</strain>
    </source>
</reference>
<accession>A5FGG9</accession>
<keyword evidence="2" id="KW-1185">Reference proteome</keyword>
<sequence length="131" mass="15282">MYFMILLTMISCVKKENEQWKGEGKIDHIGEFKTKSMYTIKVENNDDIISFNVSDNSKHSVVTSTEGISNIHNWYLYWDDANKALWVYSSDIGSSVWLEQNSIFSETTITYKNQDKLPVKMPKEIEKDILE</sequence>
<dbReference type="AlphaFoldDB" id="A5FGG9"/>